<evidence type="ECO:0000259" key="8">
    <source>
        <dbReference type="Pfam" id="PF01182"/>
    </source>
</evidence>
<evidence type="ECO:0000256" key="4">
    <source>
        <dbReference type="ARBA" id="ARBA00010662"/>
    </source>
</evidence>
<evidence type="ECO:0000313" key="9">
    <source>
        <dbReference type="EMBL" id="GIU49147.1"/>
    </source>
</evidence>
<dbReference type="InterPro" id="IPR039104">
    <property type="entry name" value="6PGL"/>
</dbReference>
<dbReference type="EC" id="3.1.1.31" evidence="5 7"/>
<evidence type="ECO:0000256" key="5">
    <source>
        <dbReference type="ARBA" id="ARBA00013198"/>
    </source>
</evidence>
<organism evidence="9 10">
    <name type="scientific">Shewanella sairae</name>
    <dbReference type="NCBI Taxonomy" id="190310"/>
    <lineage>
        <taxon>Bacteria</taxon>
        <taxon>Pseudomonadati</taxon>
        <taxon>Pseudomonadota</taxon>
        <taxon>Gammaproteobacteria</taxon>
        <taxon>Alteromonadales</taxon>
        <taxon>Shewanellaceae</taxon>
        <taxon>Shewanella</taxon>
    </lineage>
</organism>
<evidence type="ECO:0000256" key="6">
    <source>
        <dbReference type="ARBA" id="ARBA00020337"/>
    </source>
</evidence>
<dbReference type="Proteomes" id="UP000887104">
    <property type="component" value="Unassembled WGS sequence"/>
</dbReference>
<proteinExistence type="inferred from homology"/>
<dbReference type="InterPro" id="IPR005900">
    <property type="entry name" value="6-phosphogluconolactonase_DevB"/>
</dbReference>
<accession>A0ABQ4PLV8</accession>
<comment type="caution">
    <text evidence="9">The sequence shown here is derived from an EMBL/GenBank/DDBJ whole genome shotgun (WGS) entry which is preliminary data.</text>
</comment>
<name>A0ABQ4PLV8_9GAMM</name>
<protein>
    <recommendedName>
        <fullName evidence="6 7">6-phosphogluconolactonase</fullName>
        <shortName evidence="7">6PGL</shortName>
        <ecNumber evidence="5 7">3.1.1.31</ecNumber>
    </recommendedName>
</protein>
<evidence type="ECO:0000256" key="1">
    <source>
        <dbReference type="ARBA" id="ARBA00000832"/>
    </source>
</evidence>
<comment type="similarity">
    <text evidence="4 7">Belongs to the glucosamine/galactosamine-6-phosphate isomerase family. 6-phosphogluconolactonase subfamily.</text>
</comment>
<dbReference type="EMBL" id="BPEY01000065">
    <property type="protein sequence ID" value="GIU49147.1"/>
    <property type="molecule type" value="Genomic_DNA"/>
</dbReference>
<dbReference type="Gene3D" id="3.40.50.1360">
    <property type="match status" value="1"/>
</dbReference>
<comment type="function">
    <text evidence="2 7">Hydrolysis of 6-phosphogluconolactone to 6-phosphogluconate.</text>
</comment>
<dbReference type="SUPFAM" id="SSF100950">
    <property type="entry name" value="NagB/RpiA/CoA transferase-like"/>
    <property type="match status" value="1"/>
</dbReference>
<dbReference type="PANTHER" id="PTHR11054">
    <property type="entry name" value="6-PHOSPHOGLUCONOLACTONASE"/>
    <property type="match status" value="1"/>
</dbReference>
<evidence type="ECO:0000313" key="10">
    <source>
        <dbReference type="Proteomes" id="UP000887104"/>
    </source>
</evidence>
<evidence type="ECO:0000256" key="2">
    <source>
        <dbReference type="ARBA" id="ARBA00002681"/>
    </source>
</evidence>
<sequence length="237" mass="26192">MKAMIKETVFKSFDNKEVLEAQLAERIANQLQEAVDSRGKASLIVSGGSTPLKLFELLSKKTIDWSDVYITLADERWVDAEHGDSNERLVRNNLLKNRAAGAKFRGLKNMYSSPEEGCQMAIEQLGSFPKPFDVVVLGMGNDGHTCSWFPCAQAAELEHALTTEELCVAVKPGNAPHSRISLSKSAILASRQIYLHIVGESKLDVYRQALVTDDSSEMPIRAVLGQHKTPVDVYWSA</sequence>
<dbReference type="InterPro" id="IPR006148">
    <property type="entry name" value="Glc/Gal-6P_isomerase"/>
</dbReference>
<feature type="domain" description="Glucosamine/galactosamine-6-phosphate isomerase" evidence="8">
    <location>
        <begin position="15"/>
        <end position="227"/>
    </location>
</feature>
<gene>
    <name evidence="7 9" type="primary">pgl</name>
    <name evidence="9" type="ORF">TUM4438_32150</name>
</gene>
<comment type="catalytic activity">
    <reaction evidence="1 7">
        <text>6-phospho-D-glucono-1,5-lactone + H2O = 6-phospho-D-gluconate + H(+)</text>
        <dbReference type="Rhea" id="RHEA:12556"/>
        <dbReference type="ChEBI" id="CHEBI:15377"/>
        <dbReference type="ChEBI" id="CHEBI:15378"/>
        <dbReference type="ChEBI" id="CHEBI:57955"/>
        <dbReference type="ChEBI" id="CHEBI:58759"/>
        <dbReference type="EC" id="3.1.1.31"/>
    </reaction>
</comment>
<evidence type="ECO:0000256" key="3">
    <source>
        <dbReference type="ARBA" id="ARBA00004961"/>
    </source>
</evidence>
<evidence type="ECO:0000256" key="7">
    <source>
        <dbReference type="RuleBase" id="RU365095"/>
    </source>
</evidence>
<keyword evidence="7" id="KW-0378">Hydrolase</keyword>
<dbReference type="InterPro" id="IPR037171">
    <property type="entry name" value="NagB/RpiA_transferase-like"/>
</dbReference>
<comment type="pathway">
    <text evidence="3 7">Carbohydrate degradation; pentose phosphate pathway; D-ribulose 5-phosphate from D-glucose 6-phosphate (oxidative stage): step 2/3.</text>
</comment>
<keyword evidence="10" id="KW-1185">Reference proteome</keyword>
<reference evidence="9" key="1">
    <citation type="submission" date="2021-05" db="EMBL/GenBank/DDBJ databases">
        <title>Molecular characterization for Shewanella algae harboring chromosomal blaOXA-55-like strains isolated from clinical and environment sample.</title>
        <authorList>
            <person name="Ohama Y."/>
            <person name="Aoki K."/>
            <person name="Harada S."/>
            <person name="Moriya K."/>
            <person name="Ishii Y."/>
            <person name="Tateda K."/>
        </authorList>
    </citation>
    <scope>NUCLEOTIDE SEQUENCE</scope>
    <source>
        <strain evidence="9">JCM 11563</strain>
    </source>
</reference>
<dbReference type="Pfam" id="PF01182">
    <property type="entry name" value="Glucosamine_iso"/>
    <property type="match status" value="1"/>
</dbReference>
<dbReference type="NCBIfam" id="TIGR01198">
    <property type="entry name" value="pgl"/>
    <property type="match status" value="1"/>
</dbReference>
<dbReference type="PANTHER" id="PTHR11054:SF0">
    <property type="entry name" value="6-PHOSPHOGLUCONOLACTONASE"/>
    <property type="match status" value="1"/>
</dbReference>
<dbReference type="CDD" id="cd01400">
    <property type="entry name" value="6PGL"/>
    <property type="match status" value="1"/>
</dbReference>